<dbReference type="GO" id="GO:0006270">
    <property type="term" value="P:DNA replication initiation"/>
    <property type="evidence" value="ECO:0007669"/>
    <property type="project" value="InterPro"/>
</dbReference>
<keyword evidence="5" id="KW-1185">Reference proteome</keyword>
<feature type="region of interest" description="Disordered" evidence="2">
    <location>
        <begin position="563"/>
        <end position="588"/>
    </location>
</feature>
<dbReference type="AlphaFoldDB" id="A0A0L6V7F7"/>
<evidence type="ECO:0000313" key="4">
    <source>
        <dbReference type="EMBL" id="KNZ56736.1"/>
    </source>
</evidence>
<dbReference type="GO" id="GO:0003688">
    <property type="term" value="F:DNA replication origin binding"/>
    <property type="evidence" value="ECO:0007669"/>
    <property type="project" value="TreeGrafter"/>
</dbReference>
<dbReference type="STRING" id="27349.A0A0L6V7F7"/>
<dbReference type="InterPro" id="IPR040184">
    <property type="entry name" value="Mcm10"/>
</dbReference>
<proteinExistence type="inferred from homology"/>
<evidence type="ECO:0000259" key="3">
    <source>
        <dbReference type="Pfam" id="PF09329"/>
    </source>
</evidence>
<dbReference type="Gene3D" id="2.40.50.140">
    <property type="entry name" value="Nucleic acid-binding proteins"/>
    <property type="match status" value="1"/>
</dbReference>
<feature type="region of interest" description="Disordered" evidence="2">
    <location>
        <begin position="203"/>
        <end position="256"/>
    </location>
</feature>
<dbReference type="Proteomes" id="UP000037035">
    <property type="component" value="Unassembled WGS sequence"/>
</dbReference>
<reference evidence="4 5" key="1">
    <citation type="submission" date="2015-08" db="EMBL/GenBank/DDBJ databases">
        <title>Next Generation Sequencing and Analysis of the Genome of Puccinia sorghi L Schw, the Causal Agent of Maize Common Rust.</title>
        <authorList>
            <person name="Rochi L."/>
            <person name="Burguener G."/>
            <person name="Darino M."/>
            <person name="Turjanski A."/>
            <person name="Kreff E."/>
            <person name="Dieguez M.J."/>
            <person name="Sacco F."/>
        </authorList>
    </citation>
    <scope>NUCLEOTIDE SEQUENCE [LARGE SCALE GENOMIC DNA]</scope>
    <source>
        <strain evidence="4 5">RO10H11247</strain>
    </source>
</reference>
<dbReference type="OrthoDB" id="202825at2759"/>
<dbReference type="GO" id="GO:0043596">
    <property type="term" value="C:nuclear replication fork"/>
    <property type="evidence" value="ECO:0007669"/>
    <property type="project" value="TreeGrafter"/>
</dbReference>
<dbReference type="InterPro" id="IPR015408">
    <property type="entry name" value="Znf_Mcm10/DnaG"/>
</dbReference>
<feature type="region of interest" description="Disordered" evidence="2">
    <location>
        <begin position="1"/>
        <end position="44"/>
    </location>
</feature>
<comment type="caution">
    <text evidence="4">The sequence shown here is derived from an EMBL/GenBank/DDBJ whole genome shotgun (WGS) entry which is preliminary data.</text>
</comment>
<dbReference type="PANTHER" id="PTHR13454:SF11">
    <property type="entry name" value="PROTEIN MCM10 HOMOLOG"/>
    <property type="match status" value="1"/>
</dbReference>
<gene>
    <name evidence="4" type="ORF">VP01_2331g5</name>
</gene>
<dbReference type="Pfam" id="PF09329">
    <property type="entry name" value="zf-primase"/>
    <property type="match status" value="1"/>
</dbReference>
<sequence>MISSHNAARRTEPHPPIDRKNTIIERPSHQPTHGPKKEPPTKSTLVEGLSDLRKDSKKQNLIQEIKRSTSFSSRPARPIQPPEELRASDLTVNVEIPLGPIAFEPSTIDPEFSEIEPNSHTRLKRRLLSHHVLQDYLSDRYIVRINELYAIIRKAEVSRFQGGTEWKVPLVGDWVLFGVIGQKSDFKTTNPYIASQFNRVIQQKDNADQPQRDDTSKLKNAGEEEEEGVKDDLNDQLQRDDQSHQKGQPNATLEEPKAKQRKFVTFKLIDMSSNKISSSGSGVINMILFEADCEVPSGEEAIQKTYRGGSGGAYEKFWKEQPGTLIAILNPKVLKNRAQSTGYRGPKTEILSITPENQQSIMVIGRSKDLGSCVAKRLDTGNQCGDWCDLRNCGSSGSNALAICDFHLQRQVRKVRAGRAEFFASTSGMSQHTGKSFGESYARKGKKADLFDPTTKTGLLPPTQSKRKSINGHITYICGGTRSSSNDVSRNSRIKSFEERFSRPVDAEKVEGIKLKRRRELEEIQMNKILTDQKEKNDNYGFKCIQDAKLALKRSLAGSGSTASLSQAKKRCLPAEEPPSPSTSGSHKSIYSTAAIRAIGFDPTHHAPGGARSSLVDSHGGDPSDSSAYKDLLQRCPQNPEIKANPYRNPEINKRAKSNRILEEEEENGDGDGNGQGNDDDSKDRADLQPAHSNHALQRDNDDDEEEEEDDLIIDG</sequence>
<organism evidence="4 5">
    <name type="scientific">Puccinia sorghi</name>
    <dbReference type="NCBI Taxonomy" id="27349"/>
    <lineage>
        <taxon>Eukaryota</taxon>
        <taxon>Fungi</taxon>
        <taxon>Dikarya</taxon>
        <taxon>Basidiomycota</taxon>
        <taxon>Pucciniomycotina</taxon>
        <taxon>Pucciniomycetes</taxon>
        <taxon>Pucciniales</taxon>
        <taxon>Pucciniaceae</taxon>
        <taxon>Puccinia</taxon>
    </lineage>
</organism>
<accession>A0A0L6V7F7</accession>
<feature type="compositionally biased region" description="Acidic residues" evidence="2">
    <location>
        <begin position="701"/>
        <end position="716"/>
    </location>
</feature>
<feature type="compositionally biased region" description="Basic and acidic residues" evidence="2">
    <location>
        <begin position="205"/>
        <end position="222"/>
    </location>
</feature>
<dbReference type="GO" id="GO:0003697">
    <property type="term" value="F:single-stranded DNA binding"/>
    <property type="evidence" value="ECO:0007669"/>
    <property type="project" value="InterPro"/>
</dbReference>
<evidence type="ECO:0000256" key="2">
    <source>
        <dbReference type="SAM" id="MobiDB-lite"/>
    </source>
</evidence>
<comment type="similarity">
    <text evidence="1">Belongs to the MCM10 family.</text>
</comment>
<feature type="region of interest" description="Disordered" evidence="2">
    <location>
        <begin position="601"/>
        <end position="716"/>
    </location>
</feature>
<protein>
    <recommendedName>
        <fullName evidence="3">Zinc finger Mcm10/DnaG-type domain-containing protein</fullName>
    </recommendedName>
</protein>
<evidence type="ECO:0000256" key="1">
    <source>
        <dbReference type="ARBA" id="ARBA00009679"/>
    </source>
</evidence>
<dbReference type="EMBL" id="LAVV01007205">
    <property type="protein sequence ID" value="KNZ56736.1"/>
    <property type="molecule type" value="Genomic_DNA"/>
</dbReference>
<name>A0A0L6V7F7_9BASI</name>
<feature type="compositionally biased region" description="Basic and acidic residues" evidence="2">
    <location>
        <begin position="9"/>
        <end position="28"/>
    </location>
</feature>
<dbReference type="InterPro" id="IPR012340">
    <property type="entry name" value="NA-bd_OB-fold"/>
</dbReference>
<feature type="domain" description="Zinc finger Mcm10/DnaG-type" evidence="3">
    <location>
        <begin position="365"/>
        <end position="419"/>
    </location>
</feature>
<dbReference type="PANTHER" id="PTHR13454">
    <property type="entry name" value="PROTEIN MCM10 HOMOLOG"/>
    <property type="match status" value="1"/>
</dbReference>
<evidence type="ECO:0000313" key="5">
    <source>
        <dbReference type="Proteomes" id="UP000037035"/>
    </source>
</evidence>
<feature type="compositionally biased region" description="Basic and acidic residues" evidence="2">
    <location>
        <begin position="230"/>
        <end position="244"/>
    </location>
</feature>
<dbReference type="VEuPathDB" id="FungiDB:VP01_2331g5"/>